<organism evidence="8 9">
    <name type="scientific">Meloidogyne graminicola</name>
    <dbReference type="NCBI Taxonomy" id="189291"/>
    <lineage>
        <taxon>Eukaryota</taxon>
        <taxon>Metazoa</taxon>
        <taxon>Ecdysozoa</taxon>
        <taxon>Nematoda</taxon>
        <taxon>Chromadorea</taxon>
        <taxon>Rhabditida</taxon>
        <taxon>Tylenchina</taxon>
        <taxon>Tylenchomorpha</taxon>
        <taxon>Tylenchoidea</taxon>
        <taxon>Meloidogynidae</taxon>
        <taxon>Meloidogyninae</taxon>
        <taxon>Meloidogyne</taxon>
    </lineage>
</organism>
<evidence type="ECO:0000256" key="5">
    <source>
        <dbReference type="ARBA" id="ARBA00022737"/>
    </source>
</evidence>
<keyword evidence="4" id="KW-0963">Cytoplasm</keyword>
<dbReference type="GO" id="GO:0031267">
    <property type="term" value="F:small GTPase binding"/>
    <property type="evidence" value="ECO:0007669"/>
    <property type="project" value="InterPro"/>
</dbReference>
<dbReference type="FunFam" id="1.25.10.10:FF:000027">
    <property type="entry name" value="Importin subunit beta-1"/>
    <property type="match status" value="1"/>
</dbReference>
<dbReference type="GO" id="GO:0006606">
    <property type="term" value="P:protein import into nucleus"/>
    <property type="evidence" value="ECO:0007669"/>
    <property type="project" value="InterPro"/>
</dbReference>
<comment type="similarity">
    <text evidence="2">Belongs to the importin beta family. Importin beta-1 subfamily.</text>
</comment>
<protein>
    <submittedName>
        <fullName evidence="8">Importin N-terminal domain-containing protein</fullName>
    </submittedName>
</protein>
<evidence type="ECO:0000313" key="9">
    <source>
        <dbReference type="Proteomes" id="UP000605970"/>
    </source>
</evidence>
<dbReference type="InterPro" id="IPR016024">
    <property type="entry name" value="ARM-type_fold"/>
</dbReference>
<dbReference type="EMBL" id="JABEBT010000006">
    <property type="protein sequence ID" value="KAF7639313.1"/>
    <property type="molecule type" value="Genomic_DNA"/>
</dbReference>
<dbReference type="SMART" id="SM00913">
    <property type="entry name" value="IBN_N"/>
    <property type="match status" value="1"/>
</dbReference>
<dbReference type="SUPFAM" id="SSF48371">
    <property type="entry name" value="ARM repeat"/>
    <property type="match status" value="1"/>
</dbReference>
<dbReference type="Proteomes" id="UP000605970">
    <property type="component" value="Unassembled WGS sequence"/>
</dbReference>
<dbReference type="PANTHER" id="PTHR10527">
    <property type="entry name" value="IMPORTIN BETA"/>
    <property type="match status" value="1"/>
</dbReference>
<dbReference type="GO" id="GO:0005737">
    <property type="term" value="C:cytoplasm"/>
    <property type="evidence" value="ECO:0007669"/>
    <property type="project" value="UniProtKB-SubCell"/>
</dbReference>
<keyword evidence="9" id="KW-1185">Reference proteome</keyword>
<dbReference type="Gene3D" id="1.25.10.10">
    <property type="entry name" value="Leucine-rich Repeat Variant"/>
    <property type="match status" value="1"/>
</dbReference>
<evidence type="ECO:0000256" key="4">
    <source>
        <dbReference type="ARBA" id="ARBA00022490"/>
    </source>
</evidence>
<dbReference type="OrthoDB" id="10263328at2759"/>
<dbReference type="InterPro" id="IPR001494">
    <property type="entry name" value="Importin-beta_N"/>
</dbReference>
<evidence type="ECO:0000256" key="1">
    <source>
        <dbReference type="ARBA" id="ARBA00004496"/>
    </source>
</evidence>
<evidence type="ECO:0000256" key="6">
    <source>
        <dbReference type="ARBA" id="ARBA00022927"/>
    </source>
</evidence>
<dbReference type="InterPro" id="IPR040122">
    <property type="entry name" value="Importin_beta"/>
</dbReference>
<dbReference type="AlphaFoldDB" id="A0A8T0A2Q5"/>
<feature type="domain" description="Importin N-terminal" evidence="7">
    <location>
        <begin position="22"/>
        <end position="102"/>
    </location>
</feature>
<dbReference type="Pfam" id="PF03810">
    <property type="entry name" value="IBN_N"/>
    <property type="match status" value="1"/>
</dbReference>
<keyword evidence="6" id="KW-0653">Protein transport</keyword>
<evidence type="ECO:0000313" key="8">
    <source>
        <dbReference type="EMBL" id="KAF7639313.1"/>
    </source>
</evidence>
<evidence type="ECO:0000256" key="2">
    <source>
        <dbReference type="ARBA" id="ARBA00010907"/>
    </source>
</evidence>
<reference evidence="8" key="1">
    <citation type="journal article" date="2020" name="Ecol. Evol.">
        <title>Genome structure and content of the rice root-knot nematode (Meloidogyne graminicola).</title>
        <authorList>
            <person name="Phan N.T."/>
            <person name="Danchin E.G.J."/>
            <person name="Klopp C."/>
            <person name="Perfus-Barbeoch L."/>
            <person name="Kozlowski D.K."/>
            <person name="Koutsovoulos G.D."/>
            <person name="Lopez-Roques C."/>
            <person name="Bouchez O."/>
            <person name="Zahm M."/>
            <person name="Besnard G."/>
            <person name="Bellafiore S."/>
        </authorList>
    </citation>
    <scope>NUCLEOTIDE SEQUENCE</scope>
    <source>
        <strain evidence="8">VN-18</strain>
    </source>
</reference>
<name>A0A8T0A2Q5_9BILA</name>
<dbReference type="PROSITE" id="PS50166">
    <property type="entry name" value="IMPORTIN_B_NT"/>
    <property type="match status" value="1"/>
</dbReference>
<comment type="caution">
    <text evidence="8">The sequence shown here is derived from an EMBL/GenBank/DDBJ whole genome shotgun (WGS) entry which is preliminary data.</text>
</comment>
<keyword evidence="5" id="KW-0677">Repeat</keyword>
<comment type="subcellular location">
    <subcellularLocation>
        <location evidence="1">Cytoplasm</location>
    </subcellularLocation>
</comment>
<dbReference type="Pfam" id="PF13513">
    <property type="entry name" value="HEAT_EZ"/>
    <property type="match status" value="1"/>
</dbReference>
<evidence type="ECO:0000259" key="7">
    <source>
        <dbReference type="PROSITE" id="PS50166"/>
    </source>
</evidence>
<dbReference type="Pfam" id="PF25574">
    <property type="entry name" value="TPR_IMB1"/>
    <property type="match status" value="2"/>
</dbReference>
<sequence length="910" mass="100228">MSELAQVLEKTFSQDPKDQQYALNLLQQASDSNFPEYVRQLSEVLSNVNNSPFVRKAAGLQLKNTLASSEQASFDLKKARWLSTPSEIRDYVKKCALVALGTETIRPSTAAQCVAAIACVEIPINQWTDLIEQLSVNVTRPDSTPMMREASLEALGYICQDVRDLPHAGPILTAIVHGMRDEETSNTIRLAATTALLNSLDFAKHSFENELERNIIMQVTCTATQSPETSIKVAALQSLVKIMSLYYRHMEPYMGRALFQITLQAMKDPVDEVSLQGIEFWSNVCEEEQNLAIEAEEAQEQGITPEQVSKHYALGALPHILPTLTEKLAKQEADSEDDWNPAKSAGICIMLLAQCCGDAIIDLILPFITQHFTNPDWHYREAAIMAFGSILEGPSKNKLSLLVEQAIQPLIVTLSDSHPAIKDTAAWAIGRVCDTCEGIVTREETLSLLLPALSAALLDQPRVATNAISSLVKAAYKVAVDQGGAVDEKGTPQTFILSSVFQNMVTELIKTSDRTDSNANNLRIAAYEALMELIKNSPTDCYPAVQQTTIIILSKLDALLGIEDALVSSNERSQLRDLQSQLCATLQSVLHKIRSEDAPLISDNIMAGLLRIMGRCSGKESGAVVEEALMAITALIEGFLYFFLVRDLKIVCQMKRVRDIVILKGGFQKYMADFKPFLLAALENHEDAQVGIAAVGVVSDLCRAFEATISVFMDEIMERMLGILQDVNVKKVVKTQVLNTFGDVALALNAQYSRYLELNMKWLTEAISAAQITNPEDYDQLEYVENLRESCCYAFSGIVQALNGSPETLQLIQRNIQPMLQLIVQIANSQPQTSENLYSSACALAGDLLHSFGVEFLPVVDTAEFGINTLIRKCRSSRTNKAKSIAIWVTKEITRVKRQAGTNTAAVGQS</sequence>
<evidence type="ECO:0000256" key="3">
    <source>
        <dbReference type="ARBA" id="ARBA00022448"/>
    </source>
</evidence>
<gene>
    <name evidence="8" type="ORF">Mgra_00001275</name>
</gene>
<dbReference type="InterPro" id="IPR058584">
    <property type="entry name" value="IMB1_TNPO1-like_TPR"/>
</dbReference>
<proteinExistence type="inferred from homology"/>
<keyword evidence="3" id="KW-0813">Transport</keyword>
<dbReference type="InterPro" id="IPR011989">
    <property type="entry name" value="ARM-like"/>
</dbReference>
<accession>A0A8T0A2Q5</accession>